<dbReference type="InterPro" id="IPR006748">
    <property type="entry name" value="NH2Glyco/OHUrea_AB-resist_kin"/>
</dbReference>
<dbReference type="InterPro" id="IPR011009">
    <property type="entry name" value="Kinase-like_dom_sf"/>
</dbReference>
<keyword evidence="2" id="KW-1185">Reference proteome</keyword>
<dbReference type="RefSeq" id="WP_184834604.1">
    <property type="nucleotide sequence ID" value="NZ_BAAAVN010000001.1"/>
</dbReference>
<sequence length="308" mass="34941">MPADGGPVEVPAGLLVVASRGPDWADWIERLPRLTRDLLGEWELRVDGSPAYGNCALVVPVLTGDGQRAVLKVQFPHWEAETEHLALRMWGGNGAVQLLRADPRRFALLLERLESRDLTTIDALDACELVGATYKRLHVEAGPQFRTLSGELQRWVERFRKLPASAPVPHRYVEQAISLSEDFIADPATDGRLIHTDLHYENMLAAEREPWLVIDPKPLSGDPHFEVAPLIWNRWDEMTAAHDLRFVVRQRFWTTVDAAGFDEDRARDWVIVRQMLNVLWTLEDAGTDESLPQDWLTRNIAIVKAIQN</sequence>
<evidence type="ECO:0000313" key="1">
    <source>
        <dbReference type="EMBL" id="MBB5979548.1"/>
    </source>
</evidence>
<evidence type="ECO:0000313" key="2">
    <source>
        <dbReference type="Proteomes" id="UP000558997"/>
    </source>
</evidence>
<dbReference type="Gene3D" id="3.90.1200.10">
    <property type="match status" value="1"/>
</dbReference>
<organism evidence="1 2">
    <name type="scientific">Kribbella solani</name>
    <dbReference type="NCBI Taxonomy" id="236067"/>
    <lineage>
        <taxon>Bacteria</taxon>
        <taxon>Bacillati</taxon>
        <taxon>Actinomycetota</taxon>
        <taxon>Actinomycetes</taxon>
        <taxon>Propionibacteriales</taxon>
        <taxon>Kribbellaceae</taxon>
        <taxon>Kribbella</taxon>
    </lineage>
</organism>
<proteinExistence type="predicted"/>
<accession>A0A841DW90</accession>
<dbReference type="SUPFAM" id="SSF56112">
    <property type="entry name" value="Protein kinase-like (PK-like)"/>
    <property type="match status" value="1"/>
</dbReference>
<keyword evidence="1" id="KW-0808">Transferase</keyword>
<dbReference type="GO" id="GO:0050300">
    <property type="term" value="F:aminoglycoside 6-kinase activity"/>
    <property type="evidence" value="ECO:0007669"/>
    <property type="project" value="UniProtKB-EC"/>
</dbReference>
<dbReference type="AlphaFoldDB" id="A0A841DW90"/>
<protein>
    <submittedName>
        <fullName evidence="1">Streptomycin 6-kinase</fullName>
        <ecNumber evidence="1">2.7.1.72</ecNumber>
    </submittedName>
</protein>
<comment type="caution">
    <text evidence="1">The sequence shown here is derived from an EMBL/GenBank/DDBJ whole genome shotgun (WGS) entry which is preliminary data.</text>
</comment>
<dbReference type="Pfam" id="PF04655">
    <property type="entry name" value="APH_6_hur"/>
    <property type="match status" value="1"/>
</dbReference>
<dbReference type="EC" id="2.7.1.72" evidence="1"/>
<keyword evidence="1" id="KW-0418">Kinase</keyword>
<name>A0A841DW90_9ACTN</name>
<dbReference type="GO" id="GO:0019748">
    <property type="term" value="P:secondary metabolic process"/>
    <property type="evidence" value="ECO:0007669"/>
    <property type="project" value="InterPro"/>
</dbReference>
<dbReference type="Proteomes" id="UP000558997">
    <property type="component" value="Unassembled WGS sequence"/>
</dbReference>
<dbReference type="EMBL" id="JACHNF010000001">
    <property type="protein sequence ID" value="MBB5979548.1"/>
    <property type="molecule type" value="Genomic_DNA"/>
</dbReference>
<reference evidence="1 2" key="1">
    <citation type="submission" date="2020-08" db="EMBL/GenBank/DDBJ databases">
        <title>Sequencing the genomes of 1000 actinobacteria strains.</title>
        <authorList>
            <person name="Klenk H.-P."/>
        </authorList>
    </citation>
    <scope>NUCLEOTIDE SEQUENCE [LARGE SCALE GENOMIC DNA]</scope>
    <source>
        <strain evidence="1 2">DSM 17294</strain>
    </source>
</reference>
<gene>
    <name evidence="1" type="ORF">HDA44_002889</name>
</gene>